<dbReference type="GO" id="GO:0016787">
    <property type="term" value="F:hydrolase activity"/>
    <property type="evidence" value="ECO:0007669"/>
    <property type="project" value="UniProtKB-KW"/>
</dbReference>
<dbReference type="SUPFAM" id="SSF52266">
    <property type="entry name" value="SGNH hydrolase"/>
    <property type="match status" value="1"/>
</dbReference>
<dbReference type="Pfam" id="PF13472">
    <property type="entry name" value="Lipase_GDSL_2"/>
    <property type="match status" value="1"/>
</dbReference>
<gene>
    <name evidence="3" type="ORF">GCM10010468_49060</name>
</gene>
<protein>
    <submittedName>
        <fullName evidence="3">SGNH/GDSL hydrolase family protein</fullName>
    </submittedName>
</protein>
<evidence type="ECO:0000259" key="2">
    <source>
        <dbReference type="Pfam" id="PF13472"/>
    </source>
</evidence>
<feature type="domain" description="SGNH hydrolase-type esterase" evidence="2">
    <location>
        <begin position="55"/>
        <end position="229"/>
    </location>
</feature>
<name>A0ABP6QDV4_9ACTN</name>
<dbReference type="Gene3D" id="3.40.50.1110">
    <property type="entry name" value="SGNH hydrolase"/>
    <property type="match status" value="1"/>
</dbReference>
<dbReference type="PANTHER" id="PTHR30383">
    <property type="entry name" value="THIOESTERASE 1/PROTEASE 1/LYSOPHOSPHOLIPASE L1"/>
    <property type="match status" value="1"/>
</dbReference>
<feature type="chain" id="PRO_5046886295" evidence="1">
    <location>
        <begin position="33"/>
        <end position="249"/>
    </location>
</feature>
<evidence type="ECO:0000313" key="4">
    <source>
        <dbReference type="Proteomes" id="UP001501237"/>
    </source>
</evidence>
<dbReference type="EMBL" id="BAAAUV010000013">
    <property type="protein sequence ID" value="GAA3222934.1"/>
    <property type="molecule type" value="Genomic_DNA"/>
</dbReference>
<keyword evidence="3" id="KW-0378">Hydrolase</keyword>
<dbReference type="InterPro" id="IPR013830">
    <property type="entry name" value="SGNH_hydro"/>
</dbReference>
<reference evidence="4" key="1">
    <citation type="journal article" date="2019" name="Int. J. Syst. Evol. Microbiol.">
        <title>The Global Catalogue of Microorganisms (GCM) 10K type strain sequencing project: providing services to taxonomists for standard genome sequencing and annotation.</title>
        <authorList>
            <consortium name="The Broad Institute Genomics Platform"/>
            <consortium name="The Broad Institute Genome Sequencing Center for Infectious Disease"/>
            <person name="Wu L."/>
            <person name="Ma J."/>
        </authorList>
    </citation>
    <scope>NUCLEOTIDE SEQUENCE [LARGE SCALE GENOMIC DNA]</scope>
    <source>
        <strain evidence="4">JCM 9377</strain>
    </source>
</reference>
<keyword evidence="1" id="KW-0732">Signal</keyword>
<feature type="signal peptide" evidence="1">
    <location>
        <begin position="1"/>
        <end position="32"/>
    </location>
</feature>
<dbReference type="CDD" id="cd00229">
    <property type="entry name" value="SGNH_hydrolase"/>
    <property type="match status" value="1"/>
</dbReference>
<organism evidence="3 4">
    <name type="scientific">Actinocorallia longicatena</name>
    <dbReference type="NCBI Taxonomy" id="111803"/>
    <lineage>
        <taxon>Bacteria</taxon>
        <taxon>Bacillati</taxon>
        <taxon>Actinomycetota</taxon>
        <taxon>Actinomycetes</taxon>
        <taxon>Streptosporangiales</taxon>
        <taxon>Thermomonosporaceae</taxon>
        <taxon>Actinocorallia</taxon>
    </lineage>
</organism>
<sequence length="249" mass="26866">MSSENSAGESVRRKLSYGLAVLLLAGCSASTAAVETPKKVEPAQAVVRAPVVMMLGDSYTAGIKGVEPEATYAGDLARKLGWQVIIGGYRGTGFLSRGMIGKNFARLFTDQLSWRPAPDMVMIVGGHNDATRRNPMNGLNEAVYQLLNTVKGRWPTTKIVLVGPMWGGDAPQNAFLVRDVMKSVADQMQVPFVDPLAEQWISGDVSRGTGNADLYIRRDETHPNEAGNAYFADKLVAALSRLGLNQPNK</sequence>
<dbReference type="Proteomes" id="UP001501237">
    <property type="component" value="Unassembled WGS sequence"/>
</dbReference>
<dbReference type="PANTHER" id="PTHR30383:SF5">
    <property type="entry name" value="SGNH HYDROLASE-TYPE ESTERASE DOMAIN-CONTAINING PROTEIN"/>
    <property type="match status" value="1"/>
</dbReference>
<comment type="caution">
    <text evidence="3">The sequence shown here is derived from an EMBL/GenBank/DDBJ whole genome shotgun (WGS) entry which is preliminary data.</text>
</comment>
<evidence type="ECO:0000256" key="1">
    <source>
        <dbReference type="SAM" id="SignalP"/>
    </source>
</evidence>
<proteinExistence type="predicted"/>
<accession>A0ABP6QDV4</accession>
<keyword evidence="4" id="KW-1185">Reference proteome</keyword>
<dbReference type="InterPro" id="IPR036514">
    <property type="entry name" value="SGNH_hydro_sf"/>
</dbReference>
<evidence type="ECO:0000313" key="3">
    <source>
        <dbReference type="EMBL" id="GAA3222934.1"/>
    </source>
</evidence>
<dbReference type="InterPro" id="IPR051532">
    <property type="entry name" value="Ester_Hydrolysis_Enzymes"/>
</dbReference>